<evidence type="ECO:0000256" key="1">
    <source>
        <dbReference type="ARBA" id="ARBA00004651"/>
    </source>
</evidence>
<comment type="similarity">
    <text evidence="6">Belongs to the G-protein coupled receptor 1 family.</text>
</comment>
<dbReference type="OMA" id="YILITIP"/>
<dbReference type="EMBL" id="AMQN01000139">
    <property type="status" value="NOT_ANNOTATED_CDS"/>
    <property type="molecule type" value="Genomic_DNA"/>
</dbReference>
<dbReference type="AlphaFoldDB" id="X1ZK61"/>
<name>X1ZK61_CAPTE</name>
<evidence type="ECO:0000313" key="10">
    <source>
        <dbReference type="Proteomes" id="UP000014760"/>
    </source>
</evidence>
<dbReference type="Gene3D" id="1.20.1070.10">
    <property type="entry name" value="Rhodopsin 7-helix transmembrane proteins"/>
    <property type="match status" value="1"/>
</dbReference>
<dbReference type="InterPro" id="IPR017452">
    <property type="entry name" value="GPCR_Rhodpsn_7TM"/>
</dbReference>
<reference evidence="10" key="2">
    <citation type="journal article" date="2013" name="Nature">
        <title>Insights into bilaterian evolution from three spiralian genomes.</title>
        <authorList>
            <person name="Simakov O."/>
            <person name="Marletaz F."/>
            <person name="Cho S.J."/>
            <person name="Edsinger-Gonzales E."/>
            <person name="Havlak P."/>
            <person name="Hellsten U."/>
            <person name="Kuo D.H."/>
            <person name="Larsson T."/>
            <person name="Lv J."/>
            <person name="Arendt D."/>
            <person name="Savage R."/>
            <person name="Osoegawa K."/>
            <person name="de Jong P."/>
            <person name="Grimwood J."/>
            <person name="Chapman J.A."/>
            <person name="Shapiro H."/>
            <person name="Aerts A."/>
            <person name="Otillar R.P."/>
            <person name="Terry A.Y."/>
            <person name="Boore J.L."/>
            <person name="Grigoriev I.V."/>
            <person name="Lindberg D.R."/>
            <person name="Seaver E.C."/>
            <person name="Weisblat D.A."/>
            <person name="Putnam N.H."/>
            <person name="Rokhsar D.S."/>
        </authorList>
    </citation>
    <scope>NUCLEOTIDE SEQUENCE</scope>
    <source>
        <strain evidence="10">I ESC-2004</strain>
    </source>
</reference>
<evidence type="ECO:0000256" key="7">
    <source>
        <dbReference type="SAM" id="Phobius"/>
    </source>
</evidence>
<keyword evidence="10" id="KW-1185">Reference proteome</keyword>
<protein>
    <recommendedName>
        <fullName evidence="8">G-protein coupled receptors family 1 profile domain-containing protein</fullName>
    </recommendedName>
</protein>
<dbReference type="HOGENOM" id="CLU_009579_11_5_1"/>
<feature type="domain" description="G-protein coupled receptors family 1 profile" evidence="8">
    <location>
        <begin position="40"/>
        <end position="298"/>
    </location>
</feature>
<dbReference type="InterPro" id="IPR000276">
    <property type="entry name" value="GPCR_Rhodpsn"/>
</dbReference>
<feature type="transmembrane region" description="Helical" evidence="7">
    <location>
        <begin position="238"/>
        <end position="261"/>
    </location>
</feature>
<keyword evidence="4 7" id="KW-1133">Transmembrane helix</keyword>
<evidence type="ECO:0000256" key="6">
    <source>
        <dbReference type="RuleBase" id="RU000688"/>
    </source>
</evidence>
<keyword evidence="6" id="KW-0297">G-protein coupled receptor</keyword>
<keyword evidence="6" id="KW-0675">Receptor</keyword>
<accession>X1ZK61</accession>
<reference evidence="10" key="1">
    <citation type="submission" date="2012-12" db="EMBL/GenBank/DDBJ databases">
        <authorList>
            <person name="Hellsten U."/>
            <person name="Grimwood J."/>
            <person name="Chapman J.A."/>
            <person name="Shapiro H."/>
            <person name="Aerts A."/>
            <person name="Otillar R.P."/>
            <person name="Terry A.Y."/>
            <person name="Boore J.L."/>
            <person name="Simakov O."/>
            <person name="Marletaz F."/>
            <person name="Cho S.-J."/>
            <person name="Edsinger-Gonzales E."/>
            <person name="Havlak P."/>
            <person name="Kuo D.-H."/>
            <person name="Larsson T."/>
            <person name="Lv J."/>
            <person name="Arendt D."/>
            <person name="Savage R."/>
            <person name="Osoegawa K."/>
            <person name="de Jong P."/>
            <person name="Lindberg D.R."/>
            <person name="Seaver E.C."/>
            <person name="Weisblat D.A."/>
            <person name="Putnam N.H."/>
            <person name="Grigoriev I.V."/>
            <person name="Rokhsar D.S."/>
        </authorList>
    </citation>
    <scope>NUCLEOTIDE SEQUENCE</scope>
    <source>
        <strain evidence="10">I ESC-2004</strain>
    </source>
</reference>
<feature type="transmembrane region" description="Helical" evidence="7">
    <location>
        <begin position="26"/>
        <end position="49"/>
    </location>
</feature>
<feature type="transmembrane region" description="Helical" evidence="7">
    <location>
        <begin position="101"/>
        <end position="122"/>
    </location>
</feature>
<dbReference type="SUPFAM" id="SSF81321">
    <property type="entry name" value="Family A G protein-coupled receptor-like"/>
    <property type="match status" value="1"/>
</dbReference>
<keyword evidence="3 6" id="KW-0812">Transmembrane</keyword>
<dbReference type="PROSITE" id="PS00237">
    <property type="entry name" value="G_PROTEIN_RECEP_F1_1"/>
    <property type="match status" value="1"/>
</dbReference>
<dbReference type="Proteomes" id="UP000014760">
    <property type="component" value="Unassembled WGS sequence"/>
</dbReference>
<evidence type="ECO:0000256" key="5">
    <source>
        <dbReference type="ARBA" id="ARBA00023136"/>
    </source>
</evidence>
<proteinExistence type="inferred from homology"/>
<feature type="transmembrane region" description="Helical" evidence="7">
    <location>
        <begin position="184"/>
        <end position="212"/>
    </location>
</feature>
<keyword evidence="5 7" id="KW-0472">Membrane</keyword>
<dbReference type="PROSITE" id="PS50262">
    <property type="entry name" value="G_PROTEIN_RECEP_F1_2"/>
    <property type="match status" value="1"/>
</dbReference>
<dbReference type="PRINTS" id="PR00237">
    <property type="entry name" value="GPCRRHODOPSN"/>
</dbReference>
<comment type="subcellular location">
    <subcellularLocation>
        <location evidence="1">Cell membrane</location>
        <topology evidence="1">Multi-pass membrane protein</topology>
    </subcellularLocation>
</comment>
<keyword evidence="2" id="KW-1003">Cell membrane</keyword>
<evidence type="ECO:0000256" key="3">
    <source>
        <dbReference type="ARBA" id="ARBA00022692"/>
    </source>
</evidence>
<dbReference type="CDD" id="cd00637">
    <property type="entry name" value="7tm_classA_rhodopsin-like"/>
    <property type="match status" value="1"/>
</dbReference>
<dbReference type="OrthoDB" id="10042731at2759"/>
<feature type="transmembrane region" description="Helical" evidence="7">
    <location>
        <begin position="142"/>
        <end position="164"/>
    </location>
</feature>
<evidence type="ECO:0000313" key="9">
    <source>
        <dbReference type="EnsemblMetazoa" id="CapteP187358"/>
    </source>
</evidence>
<dbReference type="EnsemblMetazoa" id="CapteT187358">
    <property type="protein sequence ID" value="CapteP187358"/>
    <property type="gene ID" value="CapteG187358"/>
</dbReference>
<keyword evidence="6" id="KW-0807">Transducer</keyword>
<evidence type="ECO:0000256" key="4">
    <source>
        <dbReference type="ARBA" id="ARBA00022989"/>
    </source>
</evidence>
<dbReference type="GO" id="GO:0004930">
    <property type="term" value="F:G protein-coupled receptor activity"/>
    <property type="evidence" value="ECO:0007669"/>
    <property type="project" value="UniProtKB-KW"/>
</dbReference>
<sequence length="325" mass="36329">MDTTETPPFDDTTGAPLTSIPVWNTWLVVVIMPTTLGVVGNILVVASYLKFPELQCATNLLVTNQGLADLLTCAFSGWYSYMNYTFSGIHLASQHKHLCLLTLSLVMVSLWSSLFNLLFLSIDRFVNIQFPFVYARIVDETLVKKAVITLWVVMFVLLSVPLFGVNTWKPHQTCGAANVIPRAYFVNFFLVASFLVLLLVAAINLFICAIVIRKRRVSPSGNEVEQNQLKSQYKLTKMLLAVVGIFYVCWLPYAVTTVVLVTCPSACFPNGIPQWAMILLEFSKVPVAYNSALNPLIYVWKNRAFKKSLKKILNVPVSATDWGAE</sequence>
<dbReference type="SMART" id="SM01381">
    <property type="entry name" value="7TM_GPCR_Srsx"/>
    <property type="match status" value="1"/>
</dbReference>
<organism evidence="9 10">
    <name type="scientific">Capitella teleta</name>
    <name type="common">Polychaete worm</name>
    <dbReference type="NCBI Taxonomy" id="283909"/>
    <lineage>
        <taxon>Eukaryota</taxon>
        <taxon>Metazoa</taxon>
        <taxon>Spiralia</taxon>
        <taxon>Lophotrochozoa</taxon>
        <taxon>Annelida</taxon>
        <taxon>Polychaeta</taxon>
        <taxon>Sedentaria</taxon>
        <taxon>Scolecida</taxon>
        <taxon>Capitellidae</taxon>
        <taxon>Capitella</taxon>
    </lineage>
</organism>
<reference evidence="9" key="3">
    <citation type="submission" date="2015-06" db="UniProtKB">
        <authorList>
            <consortium name="EnsemblMetazoa"/>
        </authorList>
    </citation>
    <scope>IDENTIFICATION</scope>
</reference>
<dbReference type="GO" id="GO:0005886">
    <property type="term" value="C:plasma membrane"/>
    <property type="evidence" value="ECO:0007669"/>
    <property type="project" value="UniProtKB-SubCell"/>
</dbReference>
<dbReference type="PANTHER" id="PTHR22750">
    <property type="entry name" value="G-PROTEIN COUPLED RECEPTOR"/>
    <property type="match status" value="1"/>
</dbReference>
<evidence type="ECO:0000259" key="8">
    <source>
        <dbReference type="PROSITE" id="PS50262"/>
    </source>
</evidence>
<evidence type="ECO:0000256" key="2">
    <source>
        <dbReference type="ARBA" id="ARBA00022475"/>
    </source>
</evidence>
<feature type="transmembrane region" description="Helical" evidence="7">
    <location>
        <begin position="61"/>
        <end position="81"/>
    </location>
</feature>
<dbReference type="Pfam" id="PF00001">
    <property type="entry name" value="7tm_1"/>
    <property type="match status" value="1"/>
</dbReference>